<feature type="domain" description="Right handed beta helix" evidence="10">
    <location>
        <begin position="498"/>
        <end position="638"/>
    </location>
</feature>
<feature type="signal peptide" evidence="9">
    <location>
        <begin position="1"/>
        <end position="33"/>
    </location>
</feature>
<evidence type="ECO:0000256" key="6">
    <source>
        <dbReference type="ARBA" id="ARBA00022837"/>
    </source>
</evidence>
<feature type="domain" description="Pectate disaccharide-lyase-like N-terminal" evidence="11">
    <location>
        <begin position="1179"/>
        <end position="1231"/>
    </location>
</feature>
<protein>
    <submittedName>
        <fullName evidence="13">Right-handed parallel beta-helix repeat-containing protein</fullName>
    </submittedName>
</protein>
<feature type="chain" id="PRO_5039041262" evidence="9">
    <location>
        <begin position="34"/>
        <end position="1379"/>
    </location>
</feature>
<dbReference type="Pfam" id="PF25849">
    <property type="entry name" value="PelX_N"/>
    <property type="match status" value="2"/>
</dbReference>
<evidence type="ECO:0000256" key="9">
    <source>
        <dbReference type="SAM" id="SignalP"/>
    </source>
</evidence>
<evidence type="ECO:0000256" key="3">
    <source>
        <dbReference type="ARBA" id="ARBA00022525"/>
    </source>
</evidence>
<evidence type="ECO:0000256" key="1">
    <source>
        <dbReference type="ARBA" id="ARBA00001913"/>
    </source>
</evidence>
<dbReference type="EMBL" id="DXBJ01000067">
    <property type="protein sequence ID" value="HIZ58657.1"/>
    <property type="molecule type" value="Genomic_DNA"/>
</dbReference>
<comment type="similarity">
    <text evidence="8">Belongs to the polysaccharide lyase 9 family.</text>
</comment>
<dbReference type="GO" id="GO:0016837">
    <property type="term" value="F:carbon-oxygen lyase activity, acting on polysaccharides"/>
    <property type="evidence" value="ECO:0007669"/>
    <property type="project" value="TreeGrafter"/>
</dbReference>
<dbReference type="InterPro" id="IPR052052">
    <property type="entry name" value="Polysaccharide_Lyase_9"/>
</dbReference>
<name>A0A9D2FHP8_9FIRM</name>
<evidence type="ECO:0000256" key="5">
    <source>
        <dbReference type="ARBA" id="ARBA00022729"/>
    </source>
</evidence>
<dbReference type="InterPro" id="IPR036514">
    <property type="entry name" value="SGNH_hydro_sf"/>
</dbReference>
<evidence type="ECO:0000256" key="2">
    <source>
        <dbReference type="ARBA" id="ARBA00004613"/>
    </source>
</evidence>
<evidence type="ECO:0000256" key="8">
    <source>
        <dbReference type="ARBA" id="ARBA00038263"/>
    </source>
</evidence>
<feature type="domain" description="Pectate disaccharide-lyase-like central Ig-like" evidence="12">
    <location>
        <begin position="319"/>
        <end position="387"/>
    </location>
</feature>
<dbReference type="Pfam" id="PF25850">
    <property type="entry name" value="PelX_Ig"/>
    <property type="match status" value="1"/>
</dbReference>
<keyword evidence="4" id="KW-0479">Metal-binding</keyword>
<dbReference type="SUPFAM" id="SSF51126">
    <property type="entry name" value="Pectin lyase-like"/>
    <property type="match status" value="1"/>
</dbReference>
<comment type="caution">
    <text evidence="13">The sequence shown here is derived from an EMBL/GenBank/DDBJ whole genome shotgun (WGS) entry which is preliminary data.</text>
</comment>
<dbReference type="GO" id="GO:0046872">
    <property type="term" value="F:metal ion binding"/>
    <property type="evidence" value="ECO:0007669"/>
    <property type="project" value="UniProtKB-KW"/>
</dbReference>
<dbReference type="Proteomes" id="UP000824065">
    <property type="component" value="Unassembled WGS sequence"/>
</dbReference>
<evidence type="ECO:0000313" key="14">
    <source>
        <dbReference type="Proteomes" id="UP000824065"/>
    </source>
</evidence>
<reference evidence="13" key="2">
    <citation type="submission" date="2021-04" db="EMBL/GenBank/DDBJ databases">
        <authorList>
            <person name="Gilroy R."/>
        </authorList>
    </citation>
    <scope>NUCLEOTIDE SEQUENCE</scope>
    <source>
        <strain evidence="13">ChiBcec16-3735</strain>
    </source>
</reference>
<feature type="domain" description="Pectate disaccharide-lyase-like N-terminal" evidence="11">
    <location>
        <begin position="65"/>
        <end position="300"/>
    </location>
</feature>
<dbReference type="PROSITE" id="PS51257">
    <property type="entry name" value="PROKAR_LIPOPROTEIN"/>
    <property type="match status" value="1"/>
</dbReference>
<evidence type="ECO:0000259" key="11">
    <source>
        <dbReference type="Pfam" id="PF25849"/>
    </source>
</evidence>
<proteinExistence type="inferred from homology"/>
<gene>
    <name evidence="13" type="ORF">H9725_08830</name>
</gene>
<organism evidence="13 14">
    <name type="scientific">Candidatus Faecalibacterium gallistercoris</name>
    <dbReference type="NCBI Taxonomy" id="2838579"/>
    <lineage>
        <taxon>Bacteria</taxon>
        <taxon>Bacillati</taxon>
        <taxon>Bacillota</taxon>
        <taxon>Clostridia</taxon>
        <taxon>Eubacteriales</taxon>
        <taxon>Oscillospiraceae</taxon>
        <taxon>Faecalibacterium</taxon>
    </lineage>
</organism>
<comment type="cofactor">
    <cofactor evidence="1">
        <name>Ca(2+)</name>
        <dbReference type="ChEBI" id="CHEBI:29108"/>
    </cofactor>
</comment>
<dbReference type="Gene3D" id="3.40.50.1110">
    <property type="entry name" value="SGNH hydrolase"/>
    <property type="match status" value="1"/>
</dbReference>
<sequence>MSHSPKARLRARRFAAGLLAAAMTASCIPAALAADNDTSKSWTFTWFGPSTSETANTVSAPDGIGGKIVMTSCTSKEDGTIDKKGGKFVSSDPADGISFYYTTIDPARENFYLQADVTIDYVNPTPDGQEGFALMIRDVIGKTGESASFESNLVSVTGTKLPYDGMNGSTEVKDMVGVRSYTGISDLSTVDSDALKVYRQGFDPNGAAIQQGDTYRVSLEKTDYAYIVTQYAIHGDGSTGAVLGQHTLYIPAKDPSAESVSSYDELDDPMLVQDDLGYVGFAAARGMNVTYSNITFTTSAWDAAGWHPQEPEQVAADYQITSPATAAENSYTLVFKANADGSANVYQNGALVESGVAVTANTEFSATYPIAGDTTFRVEFTPDPDYKISAFEVLNSYDTAVVEKTVTVRTIGDGSTIYVTPAGQSAAGGSSYADAVDLQTALDYATAGQTILLQPGRYDLSGALLKVARGRSGTASQPITLKGDGGYAILDFGRSGAGFELWGDYWHASFINVTNSADGSKGMQVSGSHNIIERMNFYNNGNTGLQISGSSAETIEKWPSYNTVLNCTSINNADSQMEDADGFAAKLTAGVGNVFDGCIAAYNADDGWDFFAKVATGSIGNTTIRNSVAYRNGWIKVVPGSTAKDWSFASVSCDENGTLTVDPAAETLDAGNGNGFKMGGSNMPGAHVLENSISYENKAKGIDSNSGLDIKVYNSTSFNNGSYNVALYTSDKAAATGYEAEGVLSFRTDGKDIPEQIELQSQSSTDVYGRTNYYWDTEAQSSHNTSSNQTAASRFWFWSLDTSREPTRNADGSIDMHGLLLLNQIGKAFTGGNAGARGEAWGQHEPEKATIWVVGDSTVSGFDDDYYLPREGYGEELANYLNADVYNLAVSGASSKDFLTMDSYTTLRQGSDTVPAMGTVPGTEQFLLIGFGHNDEKTEEARYTNPNGDYNTPGSFVNSLYVNYIQPALAAGVTPIVCTPIVRLTDANTHESYDGESGHITKTVEAYGNTFPGGDYAQAIRDMCQALDIQCIDLTRLTEDLNVRMGQHAQWMHAFTGAKYAADGVSLIPTGLDKTHTNSYGAKMNAWLIANADTSLKKYSRHKVQPTYNADFADAANPDYEVSSYAAPTGVSALWPAYTDASGRVWNGTVFGDVGGQDKITAENFTAQLGADGSITLGVANNRGKIAGSSDGIMMYYVQLPAGTTFKLSATATVNSMAANNQVSFGLMARDDLYIDTYVAETMGDYVAAGTRNQGAFAGFGRKSGELYNAPAATQVYAAGDTLKLEIVGSADGYTVTYGDNAPASAGFDYPLTAVDSDYIYVGFYVSRNCNVTFRDIALEVTGSAAAGSAGGAGASAQAPAGPSLVEEAWTAVRGWIGI</sequence>
<evidence type="ECO:0000259" key="10">
    <source>
        <dbReference type="Pfam" id="PF13229"/>
    </source>
</evidence>
<keyword evidence="7" id="KW-0456">Lyase</keyword>
<evidence type="ECO:0000256" key="7">
    <source>
        <dbReference type="ARBA" id="ARBA00023239"/>
    </source>
</evidence>
<dbReference type="InterPro" id="IPR006626">
    <property type="entry name" value="PbH1"/>
</dbReference>
<dbReference type="GO" id="GO:0005576">
    <property type="term" value="C:extracellular region"/>
    <property type="evidence" value="ECO:0007669"/>
    <property type="project" value="UniProtKB-SubCell"/>
</dbReference>
<evidence type="ECO:0000313" key="13">
    <source>
        <dbReference type="EMBL" id="HIZ58657.1"/>
    </source>
</evidence>
<dbReference type="InterPro" id="IPR058863">
    <property type="entry name" value="PelX-like_Ig"/>
</dbReference>
<dbReference type="PANTHER" id="PTHR40088">
    <property type="entry name" value="PECTATE LYASE (EUROFUNG)"/>
    <property type="match status" value="1"/>
</dbReference>
<keyword evidence="6" id="KW-0106">Calcium</keyword>
<dbReference type="InterPro" id="IPR058953">
    <property type="entry name" value="PelX-like_N"/>
</dbReference>
<dbReference type="InterPro" id="IPR011050">
    <property type="entry name" value="Pectin_lyase_fold/virulence"/>
</dbReference>
<dbReference type="Gene3D" id="2.160.20.10">
    <property type="entry name" value="Single-stranded right-handed beta-helix, Pectin lyase-like"/>
    <property type="match status" value="1"/>
</dbReference>
<comment type="subcellular location">
    <subcellularLocation>
        <location evidence="2">Secreted</location>
    </subcellularLocation>
</comment>
<keyword evidence="5 9" id="KW-0732">Signal</keyword>
<evidence type="ECO:0000259" key="12">
    <source>
        <dbReference type="Pfam" id="PF25850"/>
    </source>
</evidence>
<keyword evidence="3" id="KW-0964">Secreted</keyword>
<dbReference type="Pfam" id="PF13229">
    <property type="entry name" value="Beta_helix"/>
    <property type="match status" value="1"/>
</dbReference>
<dbReference type="SMART" id="SM00710">
    <property type="entry name" value="PbH1"/>
    <property type="match status" value="7"/>
</dbReference>
<dbReference type="PANTHER" id="PTHR40088:SF1">
    <property type="entry name" value="PECTATE LYASE PEL9"/>
    <property type="match status" value="1"/>
</dbReference>
<accession>A0A9D2FHP8</accession>
<evidence type="ECO:0000256" key="4">
    <source>
        <dbReference type="ARBA" id="ARBA00022723"/>
    </source>
</evidence>
<dbReference type="InterPro" id="IPR039448">
    <property type="entry name" value="Beta_helix"/>
</dbReference>
<reference evidence="13" key="1">
    <citation type="journal article" date="2021" name="PeerJ">
        <title>Extensive microbial diversity within the chicken gut microbiome revealed by metagenomics and culture.</title>
        <authorList>
            <person name="Gilroy R."/>
            <person name="Ravi A."/>
            <person name="Getino M."/>
            <person name="Pursley I."/>
            <person name="Horton D.L."/>
            <person name="Alikhan N.F."/>
            <person name="Baker D."/>
            <person name="Gharbi K."/>
            <person name="Hall N."/>
            <person name="Watson M."/>
            <person name="Adriaenssens E.M."/>
            <person name="Foster-Nyarko E."/>
            <person name="Jarju S."/>
            <person name="Secka A."/>
            <person name="Antonio M."/>
            <person name="Oren A."/>
            <person name="Chaudhuri R.R."/>
            <person name="La Ragione R."/>
            <person name="Hildebrand F."/>
            <person name="Pallen M.J."/>
        </authorList>
    </citation>
    <scope>NUCLEOTIDE SEQUENCE</scope>
    <source>
        <strain evidence="13">ChiBcec16-3735</strain>
    </source>
</reference>
<dbReference type="SUPFAM" id="SSF52266">
    <property type="entry name" value="SGNH hydrolase"/>
    <property type="match status" value="1"/>
</dbReference>
<dbReference type="InterPro" id="IPR012334">
    <property type="entry name" value="Pectin_lyas_fold"/>
</dbReference>